<evidence type="ECO:0000313" key="3">
    <source>
        <dbReference type="Proteomes" id="UP001500841"/>
    </source>
</evidence>
<organism evidence="2 3">
    <name type="scientific">Mucilaginibacter panaciglaebae</name>
    <dbReference type="NCBI Taxonomy" id="502331"/>
    <lineage>
        <taxon>Bacteria</taxon>
        <taxon>Pseudomonadati</taxon>
        <taxon>Bacteroidota</taxon>
        <taxon>Sphingobacteriia</taxon>
        <taxon>Sphingobacteriales</taxon>
        <taxon>Sphingobacteriaceae</taxon>
        <taxon>Mucilaginibacter</taxon>
    </lineage>
</organism>
<comment type="caution">
    <text evidence="2">The sequence shown here is derived from an EMBL/GenBank/DDBJ whole genome shotgun (WGS) entry which is preliminary data.</text>
</comment>
<keyword evidence="3" id="KW-1185">Reference proteome</keyword>
<keyword evidence="1" id="KW-0472">Membrane</keyword>
<evidence type="ECO:0000313" key="2">
    <source>
        <dbReference type="EMBL" id="GAA4092491.1"/>
    </source>
</evidence>
<dbReference type="Proteomes" id="UP001500841">
    <property type="component" value="Unassembled WGS sequence"/>
</dbReference>
<feature type="transmembrane region" description="Helical" evidence="1">
    <location>
        <begin position="39"/>
        <end position="56"/>
    </location>
</feature>
<evidence type="ECO:0000256" key="1">
    <source>
        <dbReference type="SAM" id="Phobius"/>
    </source>
</evidence>
<keyword evidence="1" id="KW-1133">Transmembrane helix</keyword>
<protein>
    <submittedName>
        <fullName evidence="2">Uncharacterized protein</fullName>
    </submittedName>
</protein>
<name>A0ABP7WPU1_9SPHI</name>
<dbReference type="EMBL" id="BAABCV010000004">
    <property type="protein sequence ID" value="GAA4092491.1"/>
    <property type="molecule type" value="Genomic_DNA"/>
</dbReference>
<keyword evidence="1" id="KW-0812">Transmembrane</keyword>
<gene>
    <name evidence="2" type="ORF">GCM10022392_13450</name>
</gene>
<accession>A0ABP7WPU1</accession>
<sequence>MKRNAMPKPVLFLLISGLLLTSLMPIVSRYFPLPDFLKGFLGGIGIALEFVALVKLQRSKKCAASANNV</sequence>
<reference evidence="3" key="1">
    <citation type="journal article" date="2019" name="Int. J. Syst. Evol. Microbiol.">
        <title>The Global Catalogue of Microorganisms (GCM) 10K type strain sequencing project: providing services to taxonomists for standard genome sequencing and annotation.</title>
        <authorList>
            <consortium name="The Broad Institute Genomics Platform"/>
            <consortium name="The Broad Institute Genome Sequencing Center for Infectious Disease"/>
            <person name="Wu L."/>
            <person name="Ma J."/>
        </authorList>
    </citation>
    <scope>NUCLEOTIDE SEQUENCE [LARGE SCALE GENOMIC DNA]</scope>
    <source>
        <strain evidence="3">JCM 17085</strain>
    </source>
</reference>
<dbReference type="RefSeq" id="WP_345102091.1">
    <property type="nucleotide sequence ID" value="NZ_BAABCV010000004.1"/>
</dbReference>
<proteinExistence type="predicted"/>